<evidence type="ECO:0000256" key="4">
    <source>
        <dbReference type="ARBA" id="ARBA00022729"/>
    </source>
</evidence>
<dbReference type="Pfam" id="PF23598">
    <property type="entry name" value="LRR_14"/>
    <property type="match status" value="1"/>
</dbReference>
<dbReference type="GO" id="GO:0004674">
    <property type="term" value="F:protein serine/threonine kinase activity"/>
    <property type="evidence" value="ECO:0007669"/>
    <property type="project" value="UniProtKB-EC"/>
</dbReference>
<dbReference type="GO" id="GO:0016020">
    <property type="term" value="C:membrane"/>
    <property type="evidence" value="ECO:0007669"/>
    <property type="project" value="UniProtKB-SubCell"/>
</dbReference>
<evidence type="ECO:0000256" key="7">
    <source>
        <dbReference type="ARBA" id="ARBA00023136"/>
    </source>
</evidence>
<reference evidence="11 12" key="1">
    <citation type="journal article" date="2019" name="G3 (Bethesda)">
        <title>Sequencing of a Wild Apple (Malus baccata) Genome Unravels the Differences Between Cultivated and Wild Apple Species Regarding Disease Resistance and Cold Tolerance.</title>
        <authorList>
            <person name="Chen X."/>
        </authorList>
    </citation>
    <scope>NUCLEOTIDE SEQUENCE [LARGE SCALE GENOMIC DNA]</scope>
    <source>
        <strain evidence="12">cv. Shandingzi</strain>
        <tissue evidence="11">Leaves</tissue>
    </source>
</reference>
<dbReference type="FunFam" id="3.80.10.10:FF:000129">
    <property type="entry name" value="Leucine-rich repeat receptor-like kinase"/>
    <property type="match status" value="1"/>
</dbReference>
<comment type="subcellular location">
    <subcellularLocation>
        <location evidence="1">Membrane</location>
        <topology evidence="1">Single-pass membrane protein</topology>
    </subcellularLocation>
</comment>
<dbReference type="Gene3D" id="1.10.510.10">
    <property type="entry name" value="Transferase(Phosphotransferase) domain 1"/>
    <property type="match status" value="1"/>
</dbReference>
<dbReference type="SUPFAM" id="SSF52058">
    <property type="entry name" value="L domain-like"/>
    <property type="match status" value="1"/>
</dbReference>
<comment type="caution">
    <text evidence="11">The sequence shown here is derived from an EMBL/GenBank/DDBJ whole genome shotgun (WGS) entry which is preliminary data.</text>
</comment>
<evidence type="ECO:0000256" key="2">
    <source>
        <dbReference type="ARBA" id="ARBA00022614"/>
    </source>
</evidence>
<dbReference type="SUPFAM" id="SSF56112">
    <property type="entry name" value="Protein kinase-like (PK-like)"/>
    <property type="match status" value="1"/>
</dbReference>
<dbReference type="PANTHER" id="PTHR48007:SF65">
    <property type="entry name" value="OS01G0577600 PROTEIN"/>
    <property type="match status" value="1"/>
</dbReference>
<dbReference type="GO" id="GO:0005524">
    <property type="term" value="F:ATP binding"/>
    <property type="evidence" value="ECO:0007669"/>
    <property type="project" value="InterPro"/>
</dbReference>
<keyword evidence="12" id="KW-1185">Reference proteome</keyword>
<dbReference type="InterPro" id="IPR011009">
    <property type="entry name" value="Kinase-like_dom_sf"/>
</dbReference>
<dbReference type="AlphaFoldDB" id="A0A540LDT2"/>
<dbReference type="PANTHER" id="PTHR48007">
    <property type="entry name" value="LEUCINE-RICH REPEAT RECEPTOR-LIKE PROTEIN KINASE PXC1"/>
    <property type="match status" value="1"/>
</dbReference>
<proteinExistence type="predicted"/>
<dbReference type="InterPro" id="IPR055414">
    <property type="entry name" value="LRR_R13L4/SHOC2-like"/>
</dbReference>
<dbReference type="InterPro" id="IPR001245">
    <property type="entry name" value="Ser-Thr/Tyr_kinase_cat_dom"/>
</dbReference>
<keyword evidence="5" id="KW-0677">Repeat</keyword>
<dbReference type="FunFam" id="1.10.510.10:FF:000513">
    <property type="entry name" value="Protein NSP-INTERACTING KINASE 2"/>
    <property type="match status" value="1"/>
</dbReference>
<gene>
    <name evidence="11" type="ORF">C1H46_029802</name>
</gene>
<feature type="domain" description="Protein kinase" evidence="10">
    <location>
        <begin position="410"/>
        <end position="678"/>
    </location>
</feature>
<feature type="chain" id="PRO_5022084109" description="Protein kinase domain-containing protein" evidence="9">
    <location>
        <begin position="25"/>
        <end position="682"/>
    </location>
</feature>
<dbReference type="CDD" id="cd14066">
    <property type="entry name" value="STKc_IRAK"/>
    <property type="match status" value="1"/>
</dbReference>
<evidence type="ECO:0000259" key="10">
    <source>
        <dbReference type="PROSITE" id="PS50011"/>
    </source>
</evidence>
<dbReference type="FunFam" id="3.80.10.10:FF:000562">
    <property type="entry name" value="Protein NSP-INTERACTING KINASE 2"/>
    <property type="match status" value="1"/>
</dbReference>
<dbReference type="PROSITE" id="PS50011">
    <property type="entry name" value="PROTEIN_KINASE_DOM"/>
    <property type="match status" value="1"/>
</dbReference>
<evidence type="ECO:0000313" key="11">
    <source>
        <dbReference type="EMBL" id="TQD84635.1"/>
    </source>
</evidence>
<dbReference type="Gene3D" id="3.80.10.10">
    <property type="entry name" value="Ribonuclease Inhibitor"/>
    <property type="match status" value="1"/>
</dbReference>
<name>A0A540LDT2_MALBA</name>
<evidence type="ECO:0000256" key="8">
    <source>
        <dbReference type="SAM" id="Phobius"/>
    </source>
</evidence>
<organism evidence="11 12">
    <name type="scientific">Malus baccata</name>
    <name type="common">Siberian crab apple</name>
    <name type="synonym">Pyrus baccata</name>
    <dbReference type="NCBI Taxonomy" id="106549"/>
    <lineage>
        <taxon>Eukaryota</taxon>
        <taxon>Viridiplantae</taxon>
        <taxon>Streptophyta</taxon>
        <taxon>Embryophyta</taxon>
        <taxon>Tracheophyta</taxon>
        <taxon>Spermatophyta</taxon>
        <taxon>Magnoliopsida</taxon>
        <taxon>eudicotyledons</taxon>
        <taxon>Gunneridae</taxon>
        <taxon>Pentapetalae</taxon>
        <taxon>rosids</taxon>
        <taxon>fabids</taxon>
        <taxon>Rosales</taxon>
        <taxon>Rosaceae</taxon>
        <taxon>Amygdaloideae</taxon>
        <taxon>Maleae</taxon>
        <taxon>Malus</taxon>
    </lineage>
</organism>
<keyword evidence="7 8" id="KW-0472">Membrane</keyword>
<evidence type="ECO:0000256" key="3">
    <source>
        <dbReference type="ARBA" id="ARBA00022692"/>
    </source>
</evidence>
<dbReference type="InterPro" id="IPR000719">
    <property type="entry name" value="Prot_kinase_dom"/>
</dbReference>
<feature type="signal peptide" evidence="9">
    <location>
        <begin position="1"/>
        <end position="24"/>
    </location>
</feature>
<dbReference type="FunFam" id="3.30.200.20:FF:000371">
    <property type="entry name" value="Protein NSP-INTERACTING KINASE 2"/>
    <property type="match status" value="1"/>
</dbReference>
<evidence type="ECO:0000256" key="6">
    <source>
        <dbReference type="ARBA" id="ARBA00022989"/>
    </source>
</evidence>
<dbReference type="Pfam" id="PF08263">
    <property type="entry name" value="LRRNT_2"/>
    <property type="match status" value="1"/>
</dbReference>
<dbReference type="Proteomes" id="UP000315295">
    <property type="component" value="Unassembled WGS sequence"/>
</dbReference>
<dbReference type="InterPro" id="IPR046959">
    <property type="entry name" value="PRK1-6/SRF4-like"/>
</dbReference>
<dbReference type="InterPro" id="IPR013210">
    <property type="entry name" value="LRR_N_plant-typ"/>
</dbReference>
<accession>A0A540LDT2</accession>
<keyword evidence="6 8" id="KW-1133">Transmembrane helix</keyword>
<sequence>MGLIHFLVSLFILLACSTPPPVCGNAELGALMELKASLDPEGRVWRPWTKEGDPCSGSFEGVACNEHRKVANVSLVGKGLSGRVSPAVAELKCLSGLYLHYNNLSGEIPKEISYLTELTDLYLNINNLTGVVPSEIGNMTSLQVLQLCCNQLTGNIPTQMGSLKRLSVIALQYNKLTGQIPASLGNLGVLKRLDLSFNKFFGTIPAKLADIPSLEVLDIRSNSLSGVAPHALKRLKEGFQCENNPRLCGVGFSKLRACTSFDMDNVNAHGLPLGPNITDSTPKANPESVDVQASCNQTHCRKSTKFPKAAVVAGVIALSVTLAGAVFLALIRYRQRKQKIGNTSDPSDGRLSTDQARDFYRRSPSPLVSLEYANGWDPLADGRNGIGLSQEYLNKYWFNMEDVESATQYFSEVNLLGRSKFSSVYKGVLRDGSLVAVRSVNVTSCKSEESEFLKGLELLFSLRHENIVKLKGFCCSRGRGECFLIYDFIPKGNLSRYLDVGDGTNEVLEWSKRVAIINGISKGIGYLHSSEATKPGIIHQNISVDKVLLDQQSNPLILDSGLPKLLADDVVFSTLKTSAAMGYLAPEYITTGRFTEKSDIYAFGVIILQVISGKLQLSSSMRSAAESCRYEEFVDANLKGKFSEPEAAALAKIALVCTHELPDNRPTMAEVIQELNNLGASS</sequence>
<keyword evidence="4 9" id="KW-0732">Signal</keyword>
<dbReference type="Gene3D" id="3.30.200.20">
    <property type="entry name" value="Phosphorylase Kinase, domain 1"/>
    <property type="match status" value="1"/>
</dbReference>
<protein>
    <recommendedName>
        <fullName evidence="10">Protein kinase domain-containing protein</fullName>
    </recommendedName>
</protein>
<evidence type="ECO:0000256" key="1">
    <source>
        <dbReference type="ARBA" id="ARBA00004167"/>
    </source>
</evidence>
<keyword evidence="3 8" id="KW-0812">Transmembrane</keyword>
<evidence type="ECO:0000256" key="5">
    <source>
        <dbReference type="ARBA" id="ARBA00022737"/>
    </source>
</evidence>
<keyword evidence="2" id="KW-0433">Leucine-rich repeat</keyword>
<dbReference type="EMBL" id="VIEB01000626">
    <property type="protein sequence ID" value="TQD84635.1"/>
    <property type="molecule type" value="Genomic_DNA"/>
</dbReference>
<dbReference type="InterPro" id="IPR032675">
    <property type="entry name" value="LRR_dom_sf"/>
</dbReference>
<feature type="transmembrane region" description="Helical" evidence="8">
    <location>
        <begin position="309"/>
        <end position="331"/>
    </location>
</feature>
<dbReference type="Pfam" id="PF07714">
    <property type="entry name" value="PK_Tyr_Ser-Thr"/>
    <property type="match status" value="1"/>
</dbReference>
<evidence type="ECO:0000313" key="12">
    <source>
        <dbReference type="Proteomes" id="UP000315295"/>
    </source>
</evidence>
<evidence type="ECO:0000256" key="9">
    <source>
        <dbReference type="SAM" id="SignalP"/>
    </source>
</evidence>